<evidence type="ECO:0000313" key="3">
    <source>
        <dbReference type="EMBL" id="KAL0389949.1"/>
    </source>
</evidence>
<reference evidence="3" key="1">
    <citation type="submission" date="2020-06" db="EMBL/GenBank/DDBJ databases">
        <authorList>
            <person name="Li T."/>
            <person name="Hu X."/>
            <person name="Zhang T."/>
            <person name="Song X."/>
            <person name="Zhang H."/>
            <person name="Dai N."/>
            <person name="Sheng W."/>
            <person name="Hou X."/>
            <person name="Wei L."/>
        </authorList>
    </citation>
    <scope>NUCLEOTIDE SEQUENCE</scope>
    <source>
        <strain evidence="3">KEN8</strain>
        <tissue evidence="3">Leaf</tissue>
    </source>
</reference>
<dbReference type="GO" id="GO:0003723">
    <property type="term" value="F:RNA binding"/>
    <property type="evidence" value="ECO:0007669"/>
    <property type="project" value="InterPro"/>
</dbReference>
<dbReference type="InterPro" id="IPR046960">
    <property type="entry name" value="PPR_At4g14850-like_plant"/>
</dbReference>
<keyword evidence="1" id="KW-0677">Repeat</keyword>
<evidence type="ECO:0000256" key="1">
    <source>
        <dbReference type="ARBA" id="ARBA00022737"/>
    </source>
</evidence>
<dbReference type="PANTHER" id="PTHR47926">
    <property type="entry name" value="PENTATRICOPEPTIDE REPEAT-CONTAINING PROTEIN"/>
    <property type="match status" value="1"/>
</dbReference>
<dbReference type="SUPFAM" id="SSF48452">
    <property type="entry name" value="TPR-like"/>
    <property type="match status" value="1"/>
</dbReference>
<dbReference type="Pfam" id="PF20431">
    <property type="entry name" value="E_motif"/>
    <property type="match status" value="1"/>
</dbReference>
<dbReference type="Gene3D" id="1.25.40.10">
    <property type="entry name" value="Tetratricopeptide repeat domain"/>
    <property type="match status" value="2"/>
</dbReference>
<dbReference type="PROSITE" id="PS51375">
    <property type="entry name" value="PPR"/>
    <property type="match status" value="2"/>
</dbReference>
<sequence length="327" mass="36480">MRNGEFEKALNLFEEMPEKDAVSWTVLIDGFVKKGRFQEALIWFQEMQSFGTTPDFVTMVSVLSAIANLGTLGLGLWLHRCGCVRLACQVFNNMPKRSLVSWNSIIVGLACNAHAEEALNYFHLMQNDGFKPDGVSYTGALTACSHAGLVEEGLELFQAMTQVHNITPRIEHYGCIVDLYSRAGRLKEALLVVEKMPMKPNEVVLGSLLAACRTCEDVDLAERLMNYIYDLDPNGDFNYVLLSNIYAAKGSWQGASNVRKKMKAHGVQKRPGISSIEVNGIIHEFVAGDKSHIDAETIFMILKKLSHELRISGLASEVNFQEAYECY</sequence>
<dbReference type="EMBL" id="JACGWM010000002">
    <property type="protein sequence ID" value="KAL0389949.1"/>
    <property type="molecule type" value="Genomic_DNA"/>
</dbReference>
<dbReference type="InterPro" id="IPR046848">
    <property type="entry name" value="E_motif"/>
</dbReference>
<gene>
    <name evidence="3" type="ORF">Scaly_0352000</name>
</gene>
<protein>
    <submittedName>
        <fullName evidence="3">Pentatricopeptide repeat-containing protein, chloroplastic</fullName>
    </submittedName>
</protein>
<dbReference type="Pfam" id="PF01535">
    <property type="entry name" value="PPR"/>
    <property type="match status" value="1"/>
</dbReference>
<dbReference type="InterPro" id="IPR011990">
    <property type="entry name" value="TPR-like_helical_dom_sf"/>
</dbReference>
<reference evidence="3" key="2">
    <citation type="journal article" date="2024" name="Plant">
        <title>Genomic evolution and insights into agronomic trait innovations of Sesamum species.</title>
        <authorList>
            <person name="Miao H."/>
            <person name="Wang L."/>
            <person name="Qu L."/>
            <person name="Liu H."/>
            <person name="Sun Y."/>
            <person name="Le M."/>
            <person name="Wang Q."/>
            <person name="Wei S."/>
            <person name="Zheng Y."/>
            <person name="Lin W."/>
            <person name="Duan Y."/>
            <person name="Cao H."/>
            <person name="Xiong S."/>
            <person name="Wang X."/>
            <person name="Wei L."/>
            <person name="Li C."/>
            <person name="Ma Q."/>
            <person name="Ju M."/>
            <person name="Zhao R."/>
            <person name="Li G."/>
            <person name="Mu C."/>
            <person name="Tian Q."/>
            <person name="Mei H."/>
            <person name="Zhang T."/>
            <person name="Gao T."/>
            <person name="Zhang H."/>
        </authorList>
    </citation>
    <scope>NUCLEOTIDE SEQUENCE</scope>
    <source>
        <strain evidence="3">KEN8</strain>
    </source>
</reference>
<dbReference type="AlphaFoldDB" id="A0AAW2SC16"/>
<feature type="repeat" description="PPR" evidence="2">
    <location>
        <begin position="98"/>
        <end position="132"/>
    </location>
</feature>
<comment type="caution">
    <text evidence="3">The sequence shown here is derived from an EMBL/GenBank/DDBJ whole genome shotgun (WGS) entry which is preliminary data.</text>
</comment>
<dbReference type="FunFam" id="1.25.40.10:FF:000184">
    <property type="entry name" value="Pentatricopeptide repeat-containing protein, chloroplastic"/>
    <property type="match status" value="1"/>
</dbReference>
<dbReference type="InterPro" id="IPR002885">
    <property type="entry name" value="PPR_rpt"/>
</dbReference>
<name>A0AAW2SC16_9LAMI</name>
<dbReference type="GO" id="GO:0009451">
    <property type="term" value="P:RNA modification"/>
    <property type="evidence" value="ECO:0007669"/>
    <property type="project" value="InterPro"/>
</dbReference>
<proteinExistence type="predicted"/>
<accession>A0AAW2SC16</accession>
<dbReference type="PANTHER" id="PTHR47926:SF510">
    <property type="entry name" value="PENTATRICOPEPTIDE REPEAT-CONTAINING PROTEIN"/>
    <property type="match status" value="1"/>
</dbReference>
<dbReference type="NCBIfam" id="TIGR00756">
    <property type="entry name" value="PPR"/>
    <property type="match status" value="2"/>
</dbReference>
<dbReference type="Pfam" id="PF13041">
    <property type="entry name" value="PPR_2"/>
    <property type="match status" value="2"/>
</dbReference>
<feature type="repeat" description="PPR" evidence="2">
    <location>
        <begin position="20"/>
        <end position="54"/>
    </location>
</feature>
<evidence type="ECO:0000256" key="2">
    <source>
        <dbReference type="PROSITE-ProRule" id="PRU00708"/>
    </source>
</evidence>
<organism evidence="3">
    <name type="scientific">Sesamum calycinum</name>
    <dbReference type="NCBI Taxonomy" id="2727403"/>
    <lineage>
        <taxon>Eukaryota</taxon>
        <taxon>Viridiplantae</taxon>
        <taxon>Streptophyta</taxon>
        <taxon>Embryophyta</taxon>
        <taxon>Tracheophyta</taxon>
        <taxon>Spermatophyta</taxon>
        <taxon>Magnoliopsida</taxon>
        <taxon>eudicotyledons</taxon>
        <taxon>Gunneridae</taxon>
        <taxon>Pentapetalae</taxon>
        <taxon>asterids</taxon>
        <taxon>lamiids</taxon>
        <taxon>Lamiales</taxon>
        <taxon>Pedaliaceae</taxon>
        <taxon>Sesamum</taxon>
    </lineage>
</organism>